<dbReference type="SUPFAM" id="SSF55681">
    <property type="entry name" value="Class II aaRS and biotin synthetases"/>
    <property type="match status" value="1"/>
</dbReference>
<dbReference type="PANTHER" id="PTHR11476:SF7">
    <property type="entry name" value="HISTIDINE--TRNA LIGASE"/>
    <property type="match status" value="1"/>
</dbReference>
<name>A0A1L6MY72_9BACT</name>
<dbReference type="PANTHER" id="PTHR11476">
    <property type="entry name" value="HISTIDYL-TRNA SYNTHETASE"/>
    <property type="match status" value="1"/>
</dbReference>
<dbReference type="KEGG" id="pabo:BCY86_06455"/>
<sequence>MPSFELTPPSGTRDFLPEIVKLRDQVISTIKGVFERFGFVPLETPAFERIEVITGKYGEEGEKLIFKILKRGTQAATGETDFALRYDFTVPLARVVALYRNQLGSIFKRYQIGPVWRADHPAKGRFREFYQCDIDTVGNCSPIADVETVFAMTEVLQALQLPNFTIRFNSRKALKGLMEAYNITPEDERKVMIALDKLDKIPLEKAIQELIAQGLSKETIQQLEDDIQSSSPEEQVRQRLHSSEIGKQGLQEVDRFQHCLSPLLKTGKTVFSPFLARGLDYYTGIIFEFGIDGFSPSIAAGGRYDGLIGMFSKGNVPACGCSLGLDRLLSFLAEKQMRQTTNSPEAIVCVWDEHFYLSALQTACQLREKGIDTECYPGRGDLRQQLRYASQKGVSFCILLGPHEQAQGVVTLKDMRFGIQYTLIPDKVSDEIVRLRQ</sequence>
<dbReference type="InterPro" id="IPR045864">
    <property type="entry name" value="aa-tRNA-synth_II/BPL/LPL"/>
</dbReference>
<dbReference type="Proteomes" id="UP000185544">
    <property type="component" value="Chromosome"/>
</dbReference>
<dbReference type="Gene3D" id="3.30.930.10">
    <property type="entry name" value="Bira Bifunctional Protein, Domain 2"/>
    <property type="match status" value="1"/>
</dbReference>
<comment type="subcellular location">
    <subcellularLocation>
        <location evidence="9">Cytoplasm</location>
    </subcellularLocation>
</comment>
<dbReference type="InterPro" id="IPR036621">
    <property type="entry name" value="Anticodon-bd_dom_sf"/>
</dbReference>
<dbReference type="Pfam" id="PF13393">
    <property type="entry name" value="tRNA-synt_His"/>
    <property type="match status" value="1"/>
</dbReference>
<dbReference type="GO" id="GO:0004821">
    <property type="term" value="F:histidine-tRNA ligase activity"/>
    <property type="evidence" value="ECO:0007669"/>
    <property type="project" value="UniProtKB-UniRule"/>
</dbReference>
<proteinExistence type="inferred from homology"/>
<dbReference type="GO" id="GO:0005737">
    <property type="term" value="C:cytoplasm"/>
    <property type="evidence" value="ECO:0007669"/>
    <property type="project" value="UniProtKB-SubCell"/>
</dbReference>
<dbReference type="SUPFAM" id="SSF52954">
    <property type="entry name" value="Class II aaRS ABD-related"/>
    <property type="match status" value="1"/>
</dbReference>
<evidence type="ECO:0000256" key="10">
    <source>
        <dbReference type="PIRSR" id="PIRSR001549-1"/>
    </source>
</evidence>
<evidence type="ECO:0000256" key="4">
    <source>
        <dbReference type="ARBA" id="ARBA00022741"/>
    </source>
</evidence>
<keyword evidence="7 9" id="KW-0030">Aminoacyl-tRNA synthetase</keyword>
<dbReference type="EC" id="6.1.1.21" evidence="9"/>
<evidence type="ECO:0000256" key="7">
    <source>
        <dbReference type="ARBA" id="ARBA00023146"/>
    </source>
</evidence>
<keyword evidence="4 9" id="KW-0547">Nucleotide-binding</keyword>
<evidence type="ECO:0000256" key="6">
    <source>
        <dbReference type="ARBA" id="ARBA00022917"/>
    </source>
</evidence>
<dbReference type="InterPro" id="IPR006195">
    <property type="entry name" value="aa-tRNA-synth_II"/>
</dbReference>
<dbReference type="GO" id="GO:0006427">
    <property type="term" value="P:histidyl-tRNA aminoacylation"/>
    <property type="evidence" value="ECO:0007669"/>
    <property type="project" value="UniProtKB-UniRule"/>
</dbReference>
<protein>
    <recommendedName>
        <fullName evidence="9">Histidine--tRNA ligase</fullName>
        <ecNumber evidence="9">6.1.1.21</ecNumber>
    </recommendedName>
    <alternativeName>
        <fullName evidence="9">Histidyl-tRNA synthetase</fullName>
        <shortName evidence="9">HisRS</shortName>
    </alternativeName>
</protein>
<feature type="binding site" evidence="10">
    <location>
        <begin position="87"/>
        <end position="89"/>
    </location>
    <ligand>
        <name>L-histidine</name>
        <dbReference type="ChEBI" id="CHEBI:57595"/>
    </ligand>
</feature>
<evidence type="ECO:0000256" key="3">
    <source>
        <dbReference type="ARBA" id="ARBA00022598"/>
    </source>
</evidence>
<dbReference type="Gene3D" id="3.40.50.800">
    <property type="entry name" value="Anticodon-binding domain"/>
    <property type="match status" value="1"/>
</dbReference>
<accession>A0A1L6MY72</accession>
<dbReference type="RefSeq" id="WP_075277023.1">
    <property type="nucleotide sequence ID" value="NZ_CP016908.1"/>
</dbReference>
<feature type="domain" description="Aminoacyl-transfer RNA synthetases class-II family profile" evidence="11">
    <location>
        <begin position="11"/>
        <end position="344"/>
    </location>
</feature>
<comment type="catalytic activity">
    <reaction evidence="8 9">
        <text>tRNA(His) + L-histidine + ATP = L-histidyl-tRNA(His) + AMP + diphosphate + H(+)</text>
        <dbReference type="Rhea" id="RHEA:17313"/>
        <dbReference type="Rhea" id="RHEA-COMP:9665"/>
        <dbReference type="Rhea" id="RHEA-COMP:9689"/>
        <dbReference type="ChEBI" id="CHEBI:15378"/>
        <dbReference type="ChEBI" id="CHEBI:30616"/>
        <dbReference type="ChEBI" id="CHEBI:33019"/>
        <dbReference type="ChEBI" id="CHEBI:57595"/>
        <dbReference type="ChEBI" id="CHEBI:78442"/>
        <dbReference type="ChEBI" id="CHEBI:78527"/>
        <dbReference type="ChEBI" id="CHEBI:456215"/>
        <dbReference type="EC" id="6.1.1.21"/>
    </reaction>
</comment>
<dbReference type="PROSITE" id="PS50862">
    <property type="entry name" value="AA_TRNA_LIGASE_II"/>
    <property type="match status" value="1"/>
</dbReference>
<organism evidence="12 13">
    <name type="scientific">Pajaroellobacter abortibovis</name>
    <dbReference type="NCBI Taxonomy" id="1882918"/>
    <lineage>
        <taxon>Bacteria</taxon>
        <taxon>Pseudomonadati</taxon>
        <taxon>Myxococcota</taxon>
        <taxon>Polyangia</taxon>
        <taxon>Polyangiales</taxon>
        <taxon>Polyangiaceae</taxon>
    </lineage>
</organism>
<comment type="similarity">
    <text evidence="1 9">Belongs to the class-II aminoacyl-tRNA synthetase family.</text>
</comment>
<gene>
    <name evidence="9" type="primary">hisS</name>
    <name evidence="12" type="ORF">BCY86_06455</name>
</gene>
<dbReference type="HAMAP" id="MF_00127">
    <property type="entry name" value="His_tRNA_synth"/>
    <property type="match status" value="1"/>
</dbReference>
<dbReference type="NCBIfam" id="TIGR00442">
    <property type="entry name" value="hisS"/>
    <property type="match status" value="1"/>
</dbReference>
<reference evidence="12 13" key="1">
    <citation type="submission" date="2016-08" db="EMBL/GenBank/DDBJ databases">
        <title>Identification and validation of antigenic proteins from Pajaroellobacter abortibovis using de-novo genome sequence assembly and reverse vaccinology.</title>
        <authorList>
            <person name="Welly B.T."/>
            <person name="Miller M.R."/>
            <person name="Stott J.L."/>
            <person name="Blanchard M.T."/>
            <person name="Islas-Trejo A.D."/>
            <person name="O'Rourke S.M."/>
            <person name="Young A.E."/>
            <person name="Medrano J.F."/>
            <person name="Van Eenennaam A.L."/>
        </authorList>
    </citation>
    <scope>NUCLEOTIDE SEQUENCE [LARGE SCALE GENOMIC DNA]</scope>
    <source>
        <strain evidence="12 13">BTF92-0548A/99-0131</strain>
    </source>
</reference>
<evidence type="ECO:0000256" key="1">
    <source>
        <dbReference type="ARBA" id="ARBA00008226"/>
    </source>
</evidence>
<evidence type="ECO:0000259" key="11">
    <source>
        <dbReference type="PROSITE" id="PS50862"/>
    </source>
</evidence>
<keyword evidence="13" id="KW-1185">Reference proteome</keyword>
<evidence type="ECO:0000256" key="5">
    <source>
        <dbReference type="ARBA" id="ARBA00022840"/>
    </source>
</evidence>
<comment type="subunit">
    <text evidence="2 9">Homodimer.</text>
</comment>
<evidence type="ECO:0000256" key="9">
    <source>
        <dbReference type="HAMAP-Rule" id="MF_00127"/>
    </source>
</evidence>
<keyword evidence="6 9" id="KW-0648">Protein biosynthesis</keyword>
<dbReference type="GO" id="GO:0005524">
    <property type="term" value="F:ATP binding"/>
    <property type="evidence" value="ECO:0007669"/>
    <property type="project" value="UniProtKB-UniRule"/>
</dbReference>
<dbReference type="CDD" id="cd00773">
    <property type="entry name" value="HisRS-like_core"/>
    <property type="match status" value="1"/>
</dbReference>
<dbReference type="Pfam" id="PF03129">
    <property type="entry name" value="HGTP_anticodon"/>
    <property type="match status" value="1"/>
</dbReference>
<dbReference type="InterPro" id="IPR015807">
    <property type="entry name" value="His-tRNA-ligase"/>
</dbReference>
<feature type="binding site" evidence="10">
    <location>
        <begin position="281"/>
        <end position="282"/>
    </location>
    <ligand>
        <name>L-histidine</name>
        <dbReference type="ChEBI" id="CHEBI:57595"/>
    </ligand>
</feature>
<evidence type="ECO:0000313" key="12">
    <source>
        <dbReference type="EMBL" id="APS00358.1"/>
    </source>
</evidence>
<feature type="binding site" evidence="10">
    <location>
        <position position="277"/>
    </location>
    <ligand>
        <name>L-histidine</name>
        <dbReference type="ChEBI" id="CHEBI:57595"/>
    </ligand>
</feature>
<dbReference type="InterPro" id="IPR004516">
    <property type="entry name" value="HisRS/HisZ"/>
</dbReference>
<feature type="binding site" evidence="10">
    <location>
        <position position="117"/>
    </location>
    <ligand>
        <name>L-histidine</name>
        <dbReference type="ChEBI" id="CHEBI:57595"/>
    </ligand>
</feature>
<keyword evidence="5 9" id="KW-0067">ATP-binding</keyword>
<dbReference type="InterPro" id="IPR004154">
    <property type="entry name" value="Anticodon-bd"/>
</dbReference>
<feature type="binding site" evidence="10">
    <location>
        <position position="131"/>
    </location>
    <ligand>
        <name>L-histidine</name>
        <dbReference type="ChEBI" id="CHEBI:57595"/>
    </ligand>
</feature>
<dbReference type="STRING" id="1882918.BCY86_06455"/>
<evidence type="ECO:0000256" key="8">
    <source>
        <dbReference type="ARBA" id="ARBA00047639"/>
    </source>
</evidence>
<keyword evidence="9" id="KW-0963">Cytoplasm</keyword>
<evidence type="ECO:0000313" key="13">
    <source>
        <dbReference type="Proteomes" id="UP000185544"/>
    </source>
</evidence>
<dbReference type="InterPro" id="IPR041715">
    <property type="entry name" value="HisRS-like_core"/>
</dbReference>
<dbReference type="EMBL" id="CP016908">
    <property type="protein sequence ID" value="APS00358.1"/>
    <property type="molecule type" value="Genomic_DNA"/>
</dbReference>
<dbReference type="AlphaFoldDB" id="A0A1L6MY72"/>
<evidence type="ECO:0000256" key="2">
    <source>
        <dbReference type="ARBA" id="ARBA00011738"/>
    </source>
</evidence>
<feature type="binding site" evidence="10">
    <location>
        <position position="135"/>
    </location>
    <ligand>
        <name>L-histidine</name>
        <dbReference type="ChEBI" id="CHEBI:57595"/>
    </ligand>
</feature>
<keyword evidence="3 9" id="KW-0436">Ligase</keyword>
<dbReference type="PIRSF" id="PIRSF001549">
    <property type="entry name" value="His-tRNA_synth"/>
    <property type="match status" value="1"/>
</dbReference>
<dbReference type="OrthoDB" id="9800814at2"/>